<keyword evidence="1 3" id="KW-0238">DNA-binding</keyword>
<reference evidence="3 4" key="1">
    <citation type="submission" date="2020-07" db="EMBL/GenBank/DDBJ databases">
        <title>Sequencing the genomes of 1000 actinobacteria strains.</title>
        <authorList>
            <person name="Klenk H.-P."/>
        </authorList>
    </citation>
    <scope>NUCLEOTIDE SEQUENCE [LARGE SCALE GENOMIC DNA]</scope>
    <source>
        <strain evidence="3 4">DSM 15131</strain>
    </source>
</reference>
<name>A0A7Y9ZG43_9ACTN</name>
<protein>
    <submittedName>
        <fullName evidence="3">DNA-binding transcriptional MerR regulator</fullName>
    </submittedName>
</protein>
<dbReference type="AlphaFoldDB" id="A0A7Y9ZG43"/>
<dbReference type="PANTHER" id="PTHR30204">
    <property type="entry name" value="REDOX-CYCLING DRUG-SENSING TRANSCRIPTIONAL ACTIVATOR SOXR"/>
    <property type="match status" value="1"/>
</dbReference>
<gene>
    <name evidence="3" type="ORF">BJ993_001852</name>
</gene>
<dbReference type="PROSITE" id="PS50937">
    <property type="entry name" value="HTH_MERR_2"/>
    <property type="match status" value="1"/>
</dbReference>
<dbReference type="SUPFAM" id="SSF46955">
    <property type="entry name" value="Putative DNA-binding domain"/>
    <property type="match status" value="1"/>
</dbReference>
<dbReference type="Pfam" id="PF13411">
    <property type="entry name" value="MerR_1"/>
    <property type="match status" value="1"/>
</dbReference>
<dbReference type="InterPro" id="IPR000551">
    <property type="entry name" value="MerR-type_HTH_dom"/>
</dbReference>
<feature type="domain" description="HTH merR-type" evidence="2">
    <location>
        <begin position="1"/>
        <end position="70"/>
    </location>
</feature>
<proteinExistence type="predicted"/>
<dbReference type="GO" id="GO:0003700">
    <property type="term" value="F:DNA-binding transcription factor activity"/>
    <property type="evidence" value="ECO:0007669"/>
    <property type="project" value="InterPro"/>
</dbReference>
<dbReference type="InterPro" id="IPR009061">
    <property type="entry name" value="DNA-bd_dom_put_sf"/>
</dbReference>
<evidence type="ECO:0000313" key="3">
    <source>
        <dbReference type="EMBL" id="NYI44772.1"/>
    </source>
</evidence>
<dbReference type="Gene3D" id="1.10.1660.10">
    <property type="match status" value="1"/>
</dbReference>
<dbReference type="CDD" id="cd00592">
    <property type="entry name" value="HTH_MerR-like"/>
    <property type="match status" value="1"/>
</dbReference>
<dbReference type="GO" id="GO:0003677">
    <property type="term" value="F:DNA binding"/>
    <property type="evidence" value="ECO:0007669"/>
    <property type="project" value="UniProtKB-KW"/>
</dbReference>
<dbReference type="PANTHER" id="PTHR30204:SF93">
    <property type="entry name" value="HTH MERR-TYPE DOMAIN-CONTAINING PROTEIN"/>
    <property type="match status" value="1"/>
</dbReference>
<dbReference type="Proteomes" id="UP000562045">
    <property type="component" value="Unassembled WGS sequence"/>
</dbReference>
<organism evidence="3 4">
    <name type="scientific">Nocardioides aromaticivorans</name>
    <dbReference type="NCBI Taxonomy" id="200618"/>
    <lineage>
        <taxon>Bacteria</taxon>
        <taxon>Bacillati</taxon>
        <taxon>Actinomycetota</taxon>
        <taxon>Actinomycetes</taxon>
        <taxon>Propionibacteriales</taxon>
        <taxon>Nocardioidaceae</taxon>
        <taxon>Nocardioides</taxon>
    </lineage>
</organism>
<dbReference type="RefSeq" id="WP_179648539.1">
    <property type="nucleotide sequence ID" value="NZ_JACBZM010000001.1"/>
</dbReference>
<evidence type="ECO:0000259" key="2">
    <source>
        <dbReference type="PROSITE" id="PS50937"/>
    </source>
</evidence>
<comment type="caution">
    <text evidence="3">The sequence shown here is derived from an EMBL/GenBank/DDBJ whole genome shotgun (WGS) entry which is preliminary data.</text>
</comment>
<accession>A0A7Y9ZG43</accession>
<dbReference type="SMART" id="SM00422">
    <property type="entry name" value="HTH_MERR"/>
    <property type="match status" value="1"/>
</dbReference>
<dbReference type="PRINTS" id="PR00040">
    <property type="entry name" value="HTHMERR"/>
</dbReference>
<evidence type="ECO:0000313" key="4">
    <source>
        <dbReference type="Proteomes" id="UP000562045"/>
    </source>
</evidence>
<dbReference type="EMBL" id="JACBZM010000001">
    <property type="protein sequence ID" value="NYI44772.1"/>
    <property type="molecule type" value="Genomic_DNA"/>
</dbReference>
<dbReference type="InterPro" id="IPR047057">
    <property type="entry name" value="MerR_fam"/>
</dbReference>
<sequence length="255" mass="28510">MLTIGELASYAGVTIRTVRHYHTKGLLPEPERDHSGYRRYDARAVSELIRIRTLAEAGVPLARVEELLDAGAEEFAAAVADIDRRLRAEIRERQQHRQRIAQLAAGDNLALPPEAAAYLARLREIGLPERLIEGERDAWILVAAQMPQHMAAYMALKEVQLDDPEQSGFYRDLAAAIDWEADDPRIPALADQLVALIEADVAAPPEGWEAPDLDLPDDLADLLDAVFVDSVPMARRLLRELEERGWTGWTKLERG</sequence>
<evidence type="ECO:0000256" key="1">
    <source>
        <dbReference type="ARBA" id="ARBA00023125"/>
    </source>
</evidence>